<gene>
    <name evidence="1" type="ORF">GPUH_LOCUS2919</name>
</gene>
<keyword evidence="2" id="KW-1185">Reference proteome</keyword>
<dbReference type="EMBL" id="UYRT01004665">
    <property type="protein sequence ID" value="VDK36967.1"/>
    <property type="molecule type" value="Genomic_DNA"/>
</dbReference>
<dbReference type="AlphaFoldDB" id="A0A183D2H8"/>
<evidence type="ECO:0000313" key="1">
    <source>
        <dbReference type="EMBL" id="VDK36967.1"/>
    </source>
</evidence>
<dbReference type="Proteomes" id="UP000271098">
    <property type="component" value="Unassembled WGS sequence"/>
</dbReference>
<name>A0A183D2H8_9BILA</name>
<dbReference type="WBParaSite" id="GPUH_0000292401-mRNA-1">
    <property type="protein sequence ID" value="GPUH_0000292401-mRNA-1"/>
    <property type="gene ID" value="GPUH_0000292401"/>
</dbReference>
<sequence>MFISRSVRRVCHAPRRLFTAARQLLSRNFALDDEWRARHAAFRELGIEGGYEWITAVQKKFISAGTTRLAFQLFSL</sequence>
<proteinExistence type="predicted"/>
<protein>
    <submittedName>
        <fullName evidence="1 3">Uncharacterized protein</fullName>
    </submittedName>
</protein>
<reference evidence="3" key="1">
    <citation type="submission" date="2016-06" db="UniProtKB">
        <authorList>
            <consortium name="WormBaseParasite"/>
        </authorList>
    </citation>
    <scope>IDENTIFICATION</scope>
</reference>
<reference evidence="1 2" key="2">
    <citation type="submission" date="2018-11" db="EMBL/GenBank/DDBJ databases">
        <authorList>
            <consortium name="Pathogen Informatics"/>
        </authorList>
    </citation>
    <scope>NUCLEOTIDE SEQUENCE [LARGE SCALE GENOMIC DNA]</scope>
</reference>
<accession>A0A183D2H8</accession>
<organism evidence="3">
    <name type="scientific">Gongylonema pulchrum</name>
    <dbReference type="NCBI Taxonomy" id="637853"/>
    <lineage>
        <taxon>Eukaryota</taxon>
        <taxon>Metazoa</taxon>
        <taxon>Ecdysozoa</taxon>
        <taxon>Nematoda</taxon>
        <taxon>Chromadorea</taxon>
        <taxon>Rhabditida</taxon>
        <taxon>Spirurina</taxon>
        <taxon>Spiruromorpha</taxon>
        <taxon>Spiruroidea</taxon>
        <taxon>Gongylonematidae</taxon>
        <taxon>Gongylonema</taxon>
    </lineage>
</organism>
<evidence type="ECO:0000313" key="2">
    <source>
        <dbReference type="Proteomes" id="UP000271098"/>
    </source>
</evidence>
<evidence type="ECO:0000313" key="3">
    <source>
        <dbReference type="WBParaSite" id="GPUH_0000292401-mRNA-1"/>
    </source>
</evidence>